<feature type="region of interest" description="Disordered" evidence="5">
    <location>
        <begin position="655"/>
        <end position="685"/>
    </location>
</feature>
<evidence type="ECO:0000256" key="3">
    <source>
        <dbReference type="ARBA" id="ARBA00022989"/>
    </source>
</evidence>
<feature type="domain" description="Major facilitator superfamily (MFS) profile" evidence="7">
    <location>
        <begin position="161"/>
        <end position="589"/>
    </location>
</feature>
<dbReference type="PANTHER" id="PTHR23502:SF12">
    <property type="entry name" value="MULTIDRUG TRANSPORTER, PUTATIVE (AFU_ORTHOLOGUE AFUA_1G06440)-RELATED"/>
    <property type="match status" value="1"/>
</dbReference>
<feature type="transmembrane region" description="Helical" evidence="6">
    <location>
        <begin position="495"/>
        <end position="516"/>
    </location>
</feature>
<feature type="transmembrane region" description="Helical" evidence="6">
    <location>
        <begin position="284"/>
        <end position="312"/>
    </location>
</feature>
<dbReference type="Gene3D" id="1.20.1250.20">
    <property type="entry name" value="MFS general substrate transporter like domains"/>
    <property type="match status" value="1"/>
</dbReference>
<feature type="region of interest" description="Disordered" evidence="5">
    <location>
        <begin position="1"/>
        <end position="97"/>
    </location>
</feature>
<proteinExistence type="predicted"/>
<comment type="caution">
    <text evidence="8">The sequence shown here is derived from an EMBL/GenBank/DDBJ whole genome shotgun (WGS) entry which is preliminary data.</text>
</comment>
<evidence type="ECO:0000313" key="9">
    <source>
        <dbReference type="Proteomes" id="UP001642405"/>
    </source>
</evidence>
<feature type="compositionally biased region" description="Low complexity" evidence="5">
    <location>
        <begin position="672"/>
        <end position="685"/>
    </location>
</feature>
<feature type="transmembrane region" description="Helical" evidence="6">
    <location>
        <begin position="563"/>
        <end position="585"/>
    </location>
</feature>
<dbReference type="Proteomes" id="UP001642405">
    <property type="component" value="Unassembled WGS sequence"/>
</dbReference>
<feature type="transmembrane region" description="Helical" evidence="6">
    <location>
        <begin position="196"/>
        <end position="216"/>
    </location>
</feature>
<dbReference type="InterPro" id="IPR036259">
    <property type="entry name" value="MFS_trans_sf"/>
</dbReference>
<dbReference type="PANTHER" id="PTHR23502">
    <property type="entry name" value="MAJOR FACILITATOR SUPERFAMILY"/>
    <property type="match status" value="1"/>
</dbReference>
<dbReference type="InterPro" id="IPR011701">
    <property type="entry name" value="MFS"/>
</dbReference>
<keyword evidence="9" id="KW-1185">Reference proteome</keyword>
<evidence type="ECO:0000313" key="8">
    <source>
        <dbReference type="EMBL" id="CAK7208810.1"/>
    </source>
</evidence>
<feature type="transmembrane region" description="Helical" evidence="6">
    <location>
        <begin position="318"/>
        <end position="335"/>
    </location>
</feature>
<feature type="transmembrane region" description="Helical" evidence="6">
    <location>
        <begin position="155"/>
        <end position="176"/>
    </location>
</feature>
<feature type="compositionally biased region" description="Basic and acidic residues" evidence="5">
    <location>
        <begin position="655"/>
        <end position="671"/>
    </location>
</feature>
<accession>A0ABP0ANI7</accession>
<dbReference type="InterPro" id="IPR020846">
    <property type="entry name" value="MFS_dom"/>
</dbReference>
<evidence type="ECO:0000259" key="7">
    <source>
        <dbReference type="PROSITE" id="PS50850"/>
    </source>
</evidence>
<comment type="subcellular location">
    <subcellularLocation>
        <location evidence="1">Membrane</location>
        <topology evidence="1">Multi-pass membrane protein</topology>
    </subcellularLocation>
</comment>
<feature type="transmembrane region" description="Helical" evidence="6">
    <location>
        <begin position="425"/>
        <end position="446"/>
    </location>
</feature>
<keyword evidence="4 6" id="KW-0472">Membrane</keyword>
<dbReference type="CDD" id="cd17323">
    <property type="entry name" value="MFS_Tpo1_MDR_like"/>
    <property type="match status" value="1"/>
</dbReference>
<name>A0ABP0ANI7_9PEZI</name>
<feature type="compositionally biased region" description="Low complexity" evidence="5">
    <location>
        <begin position="79"/>
        <end position="93"/>
    </location>
</feature>
<feature type="transmembrane region" description="Helical" evidence="6">
    <location>
        <begin position="228"/>
        <end position="246"/>
    </location>
</feature>
<dbReference type="Pfam" id="PF07690">
    <property type="entry name" value="MFS_1"/>
    <property type="match status" value="1"/>
</dbReference>
<dbReference type="EMBL" id="CAWUHB010000001">
    <property type="protein sequence ID" value="CAK7208810.1"/>
    <property type="molecule type" value="Genomic_DNA"/>
</dbReference>
<dbReference type="SUPFAM" id="SSF103473">
    <property type="entry name" value="MFS general substrate transporter"/>
    <property type="match status" value="1"/>
</dbReference>
<evidence type="ECO:0000256" key="6">
    <source>
        <dbReference type="SAM" id="Phobius"/>
    </source>
</evidence>
<feature type="compositionally biased region" description="Basic and acidic residues" evidence="5">
    <location>
        <begin position="1"/>
        <end position="13"/>
    </location>
</feature>
<feature type="transmembrane region" description="Helical" evidence="6">
    <location>
        <begin position="252"/>
        <end position="272"/>
    </location>
</feature>
<evidence type="ECO:0000256" key="4">
    <source>
        <dbReference type="ARBA" id="ARBA00023136"/>
    </source>
</evidence>
<feature type="transmembrane region" description="Helical" evidence="6">
    <location>
        <begin position="467"/>
        <end position="489"/>
    </location>
</feature>
<evidence type="ECO:0000256" key="5">
    <source>
        <dbReference type="SAM" id="MobiDB-lite"/>
    </source>
</evidence>
<gene>
    <name evidence="8" type="ORF">SCUCBS95973_000236</name>
</gene>
<organism evidence="8 9">
    <name type="scientific">Sporothrix curviconia</name>
    <dbReference type="NCBI Taxonomy" id="1260050"/>
    <lineage>
        <taxon>Eukaryota</taxon>
        <taxon>Fungi</taxon>
        <taxon>Dikarya</taxon>
        <taxon>Ascomycota</taxon>
        <taxon>Pezizomycotina</taxon>
        <taxon>Sordariomycetes</taxon>
        <taxon>Sordariomycetidae</taxon>
        <taxon>Ophiostomatales</taxon>
        <taxon>Ophiostomataceae</taxon>
        <taxon>Sporothrix</taxon>
    </lineage>
</organism>
<protein>
    <recommendedName>
        <fullName evidence="7">Major facilitator superfamily (MFS) profile domain-containing protein</fullName>
    </recommendedName>
</protein>
<sequence length="685" mass="74517">MSEQRAAESEHAAEGVAVVDHGAGPSSETISTGGSDDDSDAPSIHEPSPLEKQPSHVSHASRRSRLSRLSRSLRRRNSNDSNDSNDSSSTDDSNPLEPLELAMTANIETEAEMAAREPISHAMTTTSLGSVASRLPDFEVNFSDNDPKNPRNWPFWYRLWIVFSISYSTWSVVLYSTSYTAAIPGVMQAYNVSSEAVATLGVTTYLIGLAVGAMVVAPLSELFGRRPVYLVCIVCFTLLVIPSALATSLAEIFVVRFFGAFFGAALVSNGAATMVDISTEDNRALFISVMSIAPMNGPVTGPLIGGFVYQYLGWRWDSWVVLIIAGAAIIVMFTVKETYAPAILKDIAAKKRKQDDERYWCRFEEKISVAKLLKTNLSRPFILAATEPILWFFNIWISVVYGILYLCFVAYPIVFTEGRGWSPGVSGLAFVGIGIGTMLSIGSEPLCRRLINSYPKDPETGRAPPEASARVMVIGAILTPIGQLVFSWTCLPKTIHWAIPIAFGIPFGAGNTLTFIYGSNYLAGSYGLYAASALAGNMVIRSLFGGTLPLAGSAMYKAMTPQWAGTFLGLLEVLLIPIPIVFLRYGKQIRARSRVIRQMRADQERSDAKRAKQARILARQKAKREEREAAAAVRADGGVAESIDLEDVASIDIERTADAELEHENENEKQAVAEPAAAPVPSKEE</sequence>
<reference evidence="8 9" key="1">
    <citation type="submission" date="2024-01" db="EMBL/GenBank/DDBJ databases">
        <authorList>
            <person name="Allen C."/>
            <person name="Tagirdzhanova G."/>
        </authorList>
    </citation>
    <scope>NUCLEOTIDE SEQUENCE [LARGE SCALE GENOMIC DNA]</scope>
</reference>
<feature type="transmembrane region" description="Helical" evidence="6">
    <location>
        <begin position="389"/>
        <end position="413"/>
    </location>
</feature>
<evidence type="ECO:0000256" key="1">
    <source>
        <dbReference type="ARBA" id="ARBA00004141"/>
    </source>
</evidence>
<evidence type="ECO:0000256" key="2">
    <source>
        <dbReference type="ARBA" id="ARBA00022692"/>
    </source>
</evidence>
<keyword evidence="3 6" id="KW-1133">Transmembrane helix</keyword>
<feature type="compositionally biased region" description="Basic residues" evidence="5">
    <location>
        <begin position="59"/>
        <end position="76"/>
    </location>
</feature>
<feature type="transmembrane region" description="Helical" evidence="6">
    <location>
        <begin position="528"/>
        <end position="551"/>
    </location>
</feature>
<dbReference type="PROSITE" id="PS50850">
    <property type="entry name" value="MFS"/>
    <property type="match status" value="1"/>
</dbReference>
<keyword evidence="2 6" id="KW-0812">Transmembrane</keyword>